<dbReference type="Proteomes" id="UP000095210">
    <property type="component" value="Chromosome"/>
</dbReference>
<dbReference type="InterPro" id="IPR014710">
    <property type="entry name" value="RmlC-like_jellyroll"/>
</dbReference>
<reference evidence="5" key="1">
    <citation type="submission" date="2016-03" db="EMBL/GenBank/DDBJ databases">
        <title>Complete genome sequence of the type strain Actinoalloteichus hymeniacidonis DSM 45092.</title>
        <authorList>
            <person name="Schaffert L."/>
            <person name="Albersmeier A."/>
            <person name="Winkler A."/>
            <person name="Kalinowski J."/>
            <person name="Zotchev S."/>
            <person name="Ruckert C."/>
        </authorList>
    </citation>
    <scope>NUCLEOTIDE SEQUENCE [LARGE SCALE GENOMIC DNA]</scope>
    <source>
        <strain evidence="5">HPA177(T) (DSM 45092(T))</strain>
    </source>
</reference>
<dbReference type="Gene3D" id="2.60.120.10">
    <property type="entry name" value="Jelly Rolls"/>
    <property type="match status" value="1"/>
</dbReference>
<dbReference type="EC" id="5.1.3.13" evidence="4"/>
<dbReference type="EMBL" id="CP014859">
    <property type="protein sequence ID" value="AOS61951.1"/>
    <property type="molecule type" value="Genomic_DNA"/>
</dbReference>
<evidence type="ECO:0000256" key="1">
    <source>
        <dbReference type="ARBA" id="ARBA00010154"/>
    </source>
</evidence>
<keyword evidence="4" id="KW-0413">Isomerase</keyword>
<evidence type="ECO:0000313" key="4">
    <source>
        <dbReference type="EMBL" id="AOS61951.1"/>
    </source>
</evidence>
<dbReference type="PANTHER" id="PTHR21047">
    <property type="entry name" value="DTDP-6-DEOXY-D-GLUCOSE-3,5 EPIMERASE"/>
    <property type="match status" value="1"/>
</dbReference>
<dbReference type="CDD" id="cd00438">
    <property type="entry name" value="cupin_RmlC"/>
    <property type="match status" value="1"/>
</dbReference>
<dbReference type="PANTHER" id="PTHR21047:SF2">
    <property type="entry name" value="THYMIDINE DIPHOSPHO-4-KETO-RHAMNOSE 3,5-EPIMERASE"/>
    <property type="match status" value="1"/>
</dbReference>
<keyword evidence="5" id="KW-1185">Reference proteome</keyword>
<dbReference type="GO" id="GO:0000271">
    <property type="term" value="P:polysaccharide biosynthetic process"/>
    <property type="evidence" value="ECO:0007669"/>
    <property type="project" value="TreeGrafter"/>
</dbReference>
<dbReference type="KEGG" id="ahm:TL08_05630"/>
<evidence type="ECO:0000313" key="5">
    <source>
        <dbReference type="Proteomes" id="UP000095210"/>
    </source>
</evidence>
<dbReference type="SUPFAM" id="SSF51182">
    <property type="entry name" value="RmlC-like cupins"/>
    <property type="match status" value="1"/>
</dbReference>
<dbReference type="RefSeq" id="WP_069847099.1">
    <property type="nucleotide sequence ID" value="NZ_CP014859.1"/>
</dbReference>
<dbReference type="GO" id="GO:0008830">
    <property type="term" value="F:dTDP-4-dehydrorhamnose 3,5-epimerase activity"/>
    <property type="evidence" value="ECO:0007669"/>
    <property type="project" value="UniProtKB-EC"/>
</dbReference>
<feature type="active site" description="Proton donor" evidence="2">
    <location>
        <position position="133"/>
    </location>
</feature>
<sequence length="201" mass="22058">MKARELAVVGAVEFSPEIFPDDRGEFLSYYQEPVFAETLGHKLFPTAQASQSRSRRGVLRGIHFSRTPPGTAKYVHCARGSALDIVVDLRIGSPTFGQSDSTILDTVSHRAMYFPPGVGHAFVALEDDTVISYLLSENYVPANELAITPHDAELALRLPADLELIQSDRDRAAMTLAQARTQGLLPEYATCLKIQQGFPNP</sequence>
<evidence type="ECO:0000256" key="3">
    <source>
        <dbReference type="PIRSR" id="PIRSR600888-3"/>
    </source>
</evidence>
<dbReference type="InterPro" id="IPR011051">
    <property type="entry name" value="RmlC_Cupin_sf"/>
</dbReference>
<feature type="active site" description="Proton acceptor" evidence="2">
    <location>
        <position position="63"/>
    </location>
</feature>
<dbReference type="AlphaFoldDB" id="A0AAC9MXD9"/>
<dbReference type="GO" id="GO:0019305">
    <property type="term" value="P:dTDP-rhamnose biosynthetic process"/>
    <property type="evidence" value="ECO:0007669"/>
    <property type="project" value="TreeGrafter"/>
</dbReference>
<organism evidence="4 5">
    <name type="scientific">Actinoalloteichus hymeniacidonis</name>
    <dbReference type="NCBI Taxonomy" id="340345"/>
    <lineage>
        <taxon>Bacteria</taxon>
        <taxon>Bacillati</taxon>
        <taxon>Actinomycetota</taxon>
        <taxon>Actinomycetes</taxon>
        <taxon>Pseudonocardiales</taxon>
        <taxon>Pseudonocardiaceae</taxon>
        <taxon>Actinoalloteichus</taxon>
    </lineage>
</organism>
<gene>
    <name evidence="4" type="ORF">TL08_05630</name>
</gene>
<name>A0AAC9MXD9_9PSEU</name>
<dbReference type="InterPro" id="IPR000888">
    <property type="entry name" value="RmlC-like"/>
</dbReference>
<comment type="similarity">
    <text evidence="1">Belongs to the dTDP-4-dehydrorhamnose 3,5-epimerase family.</text>
</comment>
<evidence type="ECO:0000256" key="2">
    <source>
        <dbReference type="PIRSR" id="PIRSR600888-1"/>
    </source>
</evidence>
<feature type="site" description="Participates in a stacking interaction with the thymidine ring of dTDP-4-oxo-6-deoxyglucose" evidence="3">
    <location>
        <position position="139"/>
    </location>
</feature>
<dbReference type="Pfam" id="PF00908">
    <property type="entry name" value="dTDP_sugar_isom"/>
    <property type="match status" value="1"/>
</dbReference>
<proteinExistence type="inferred from homology"/>
<accession>A0AAC9MXD9</accession>
<protein>
    <submittedName>
        <fullName evidence="4">dTDP-4-dehydrorhamnose 3,5-epimerase-like enzyme</fullName>
        <ecNumber evidence="4">5.1.3.13</ecNumber>
    </submittedName>
</protein>
<dbReference type="GO" id="GO:0005829">
    <property type="term" value="C:cytosol"/>
    <property type="evidence" value="ECO:0007669"/>
    <property type="project" value="TreeGrafter"/>
</dbReference>